<dbReference type="RefSeq" id="XP_009544733.1">
    <property type="nucleotide sequence ID" value="XM_009546438.1"/>
</dbReference>
<gene>
    <name evidence="1" type="ORF">HETIRDRAFT_314943</name>
</gene>
<reference evidence="1 2" key="1">
    <citation type="journal article" date="2012" name="New Phytol.">
        <title>Insight into trade-off between wood decay and parasitism from the genome of a fungal forest pathogen.</title>
        <authorList>
            <person name="Olson A."/>
            <person name="Aerts A."/>
            <person name="Asiegbu F."/>
            <person name="Belbahri L."/>
            <person name="Bouzid O."/>
            <person name="Broberg A."/>
            <person name="Canback B."/>
            <person name="Coutinho P.M."/>
            <person name="Cullen D."/>
            <person name="Dalman K."/>
            <person name="Deflorio G."/>
            <person name="van Diepen L.T."/>
            <person name="Dunand C."/>
            <person name="Duplessis S."/>
            <person name="Durling M."/>
            <person name="Gonthier P."/>
            <person name="Grimwood J."/>
            <person name="Fossdal C.G."/>
            <person name="Hansson D."/>
            <person name="Henrissat B."/>
            <person name="Hietala A."/>
            <person name="Himmelstrand K."/>
            <person name="Hoffmeister D."/>
            <person name="Hogberg N."/>
            <person name="James T.Y."/>
            <person name="Karlsson M."/>
            <person name="Kohler A."/>
            <person name="Kues U."/>
            <person name="Lee Y.H."/>
            <person name="Lin Y.C."/>
            <person name="Lind M."/>
            <person name="Lindquist E."/>
            <person name="Lombard V."/>
            <person name="Lucas S."/>
            <person name="Lunden K."/>
            <person name="Morin E."/>
            <person name="Murat C."/>
            <person name="Park J."/>
            <person name="Raffaello T."/>
            <person name="Rouze P."/>
            <person name="Salamov A."/>
            <person name="Schmutz J."/>
            <person name="Solheim H."/>
            <person name="Stahlberg J."/>
            <person name="Velez H."/>
            <person name="de Vries R.P."/>
            <person name="Wiebenga A."/>
            <person name="Woodward S."/>
            <person name="Yakovlev I."/>
            <person name="Garbelotto M."/>
            <person name="Martin F."/>
            <person name="Grigoriev I.V."/>
            <person name="Stenlid J."/>
        </authorList>
    </citation>
    <scope>NUCLEOTIDE SEQUENCE [LARGE SCALE GENOMIC DNA]</scope>
    <source>
        <strain evidence="1 2">TC 32-1</strain>
    </source>
</reference>
<dbReference type="HOGENOM" id="CLU_2904441_0_0_1"/>
<accession>W4K9B1</accession>
<sequence length="62" mass="6936">MLDEFRCKTSQCDPSLPQINLKTTIHHSGLESLTCYCRPANPNGCTCHGRHLLTKFGSARFV</sequence>
<dbReference type="InParanoid" id="W4K9B1"/>
<dbReference type="KEGG" id="hir:HETIRDRAFT_314943"/>
<organism evidence="1 2">
    <name type="scientific">Heterobasidion irregulare (strain TC 32-1)</name>
    <dbReference type="NCBI Taxonomy" id="747525"/>
    <lineage>
        <taxon>Eukaryota</taxon>
        <taxon>Fungi</taxon>
        <taxon>Dikarya</taxon>
        <taxon>Basidiomycota</taxon>
        <taxon>Agaricomycotina</taxon>
        <taxon>Agaricomycetes</taxon>
        <taxon>Russulales</taxon>
        <taxon>Bondarzewiaceae</taxon>
        <taxon>Heterobasidion</taxon>
        <taxon>Heterobasidion annosum species complex</taxon>
    </lineage>
</organism>
<name>W4K9B1_HETIT</name>
<protein>
    <submittedName>
        <fullName evidence="1">Uncharacterized protein</fullName>
    </submittedName>
</protein>
<dbReference type="GeneID" id="20670175"/>
<dbReference type="AlphaFoldDB" id="W4K9B1"/>
<keyword evidence="2" id="KW-1185">Reference proteome</keyword>
<evidence type="ECO:0000313" key="2">
    <source>
        <dbReference type="Proteomes" id="UP000030671"/>
    </source>
</evidence>
<dbReference type="Proteomes" id="UP000030671">
    <property type="component" value="Unassembled WGS sequence"/>
</dbReference>
<evidence type="ECO:0000313" key="1">
    <source>
        <dbReference type="EMBL" id="ETW82368.1"/>
    </source>
</evidence>
<dbReference type="EMBL" id="KI925457">
    <property type="protein sequence ID" value="ETW82368.1"/>
    <property type="molecule type" value="Genomic_DNA"/>
</dbReference>
<proteinExistence type="predicted"/>